<sequence length="123" mass="13866">MEVKCDPTTVGDNYGGRFDRGWACRDNQASVIVQITDTCPCNYPSNAYSNKRWCCGDEYHLDLSAWAFEKLAEPKWGVIGIMARPVSCSTKPWKPAPTPPEGASSENTRIPRPWGWTDRRPWG</sequence>
<evidence type="ECO:0000313" key="4">
    <source>
        <dbReference type="Proteomes" id="UP000236333"/>
    </source>
</evidence>
<dbReference type="CDD" id="cd22271">
    <property type="entry name" value="DPBB_EXP_N-like"/>
    <property type="match status" value="1"/>
</dbReference>
<dbReference type="InterPro" id="IPR007112">
    <property type="entry name" value="Expansin/allergen_DPBB_dom"/>
</dbReference>
<dbReference type="Pfam" id="PF03330">
    <property type="entry name" value="DPBB_1"/>
    <property type="match status" value="1"/>
</dbReference>
<gene>
    <name evidence="3" type="ORF">TSOC_006808</name>
</gene>
<dbReference type="AlphaFoldDB" id="A0A2J8A2P0"/>
<dbReference type="Gene3D" id="2.40.40.10">
    <property type="entry name" value="RlpA-like domain"/>
    <property type="match status" value="1"/>
</dbReference>
<dbReference type="SUPFAM" id="SSF50685">
    <property type="entry name" value="Barwin-like endoglucanases"/>
    <property type="match status" value="1"/>
</dbReference>
<feature type="domain" description="Expansin-like EG45" evidence="2">
    <location>
        <begin position="1"/>
        <end position="93"/>
    </location>
</feature>
<organism evidence="3 4">
    <name type="scientific">Tetrabaena socialis</name>
    <dbReference type="NCBI Taxonomy" id="47790"/>
    <lineage>
        <taxon>Eukaryota</taxon>
        <taxon>Viridiplantae</taxon>
        <taxon>Chlorophyta</taxon>
        <taxon>core chlorophytes</taxon>
        <taxon>Chlorophyceae</taxon>
        <taxon>CS clade</taxon>
        <taxon>Chlamydomonadales</taxon>
        <taxon>Tetrabaenaceae</taxon>
        <taxon>Tetrabaena</taxon>
    </lineage>
</organism>
<dbReference type="InterPro" id="IPR009009">
    <property type="entry name" value="RlpA-like_DPBB"/>
</dbReference>
<evidence type="ECO:0000256" key="1">
    <source>
        <dbReference type="SAM" id="MobiDB-lite"/>
    </source>
</evidence>
<evidence type="ECO:0000259" key="2">
    <source>
        <dbReference type="PROSITE" id="PS50842"/>
    </source>
</evidence>
<keyword evidence="4" id="KW-1185">Reference proteome</keyword>
<reference evidence="3 4" key="1">
    <citation type="journal article" date="2017" name="Mol. Biol. Evol.">
        <title>The 4-celled Tetrabaena socialis nuclear genome reveals the essential components for genetic control of cell number at the origin of multicellularity in the volvocine lineage.</title>
        <authorList>
            <person name="Featherston J."/>
            <person name="Arakaki Y."/>
            <person name="Hanschen E.R."/>
            <person name="Ferris P.J."/>
            <person name="Michod R.E."/>
            <person name="Olson B.J.S.C."/>
            <person name="Nozaki H."/>
            <person name="Durand P.M."/>
        </authorList>
    </citation>
    <scope>NUCLEOTIDE SEQUENCE [LARGE SCALE GENOMIC DNA]</scope>
    <source>
        <strain evidence="3 4">NIES-571</strain>
    </source>
</reference>
<dbReference type="PROSITE" id="PS50842">
    <property type="entry name" value="EXPANSIN_EG45"/>
    <property type="match status" value="1"/>
</dbReference>
<dbReference type="InterPro" id="IPR002963">
    <property type="entry name" value="Expansin"/>
</dbReference>
<name>A0A2J8A2P0_9CHLO</name>
<dbReference type="OrthoDB" id="5823761at2759"/>
<dbReference type="PANTHER" id="PTHR31867">
    <property type="entry name" value="EXPANSIN-A15"/>
    <property type="match status" value="1"/>
</dbReference>
<evidence type="ECO:0000313" key="3">
    <source>
        <dbReference type="EMBL" id="PNH06791.1"/>
    </source>
</evidence>
<comment type="caution">
    <text evidence="3">The sequence shown here is derived from an EMBL/GenBank/DDBJ whole genome shotgun (WGS) entry which is preliminary data.</text>
</comment>
<proteinExistence type="predicted"/>
<dbReference type="InterPro" id="IPR036908">
    <property type="entry name" value="RlpA-like_sf"/>
</dbReference>
<feature type="region of interest" description="Disordered" evidence="1">
    <location>
        <begin position="90"/>
        <end position="123"/>
    </location>
</feature>
<protein>
    <recommendedName>
        <fullName evidence="2">Expansin-like EG45 domain-containing protein</fullName>
    </recommendedName>
</protein>
<dbReference type="GO" id="GO:0009664">
    <property type="term" value="P:plant-type cell wall organization"/>
    <property type="evidence" value="ECO:0007669"/>
    <property type="project" value="InterPro"/>
</dbReference>
<dbReference type="EMBL" id="PGGS01000215">
    <property type="protein sequence ID" value="PNH06791.1"/>
    <property type="molecule type" value="Genomic_DNA"/>
</dbReference>
<accession>A0A2J8A2P0</accession>
<dbReference type="Proteomes" id="UP000236333">
    <property type="component" value="Unassembled WGS sequence"/>
</dbReference>